<keyword evidence="7 12" id="KW-0862">Zinc</keyword>
<dbReference type="Proteomes" id="UP001229651">
    <property type="component" value="Unassembled WGS sequence"/>
</dbReference>
<comment type="pathway">
    <text evidence="2 12">Amino-acid biosynthesis; L-histidine biosynthesis; L-histidine from 5-phospho-alpha-D-ribose 1-diphosphate: step 9/9.</text>
</comment>
<evidence type="ECO:0000256" key="13">
    <source>
        <dbReference type="PIRNR" id="PIRNR000099"/>
    </source>
</evidence>
<evidence type="ECO:0000256" key="7">
    <source>
        <dbReference type="ARBA" id="ARBA00022833"/>
    </source>
</evidence>
<evidence type="ECO:0000313" key="15">
    <source>
        <dbReference type="EMBL" id="MDQ0379909.1"/>
    </source>
</evidence>
<comment type="function">
    <text evidence="1 12">Catalyzes the sequential NAD-dependent oxidations of L-histidinol to L-histidinaldehyde and then to L-histidine.</text>
</comment>
<feature type="binding site" evidence="12">
    <location>
        <position position="369"/>
    </location>
    <ligand>
        <name>Zn(2+)</name>
        <dbReference type="ChEBI" id="CHEBI:29105"/>
    </ligand>
</feature>
<gene>
    <name evidence="12" type="primary">hisD</name>
    <name evidence="15" type="ORF">FB470_003903</name>
</gene>
<dbReference type="CDD" id="cd06572">
    <property type="entry name" value="Histidinol_dh"/>
    <property type="match status" value="1"/>
</dbReference>
<dbReference type="Gene3D" id="1.20.5.1300">
    <property type="match status" value="1"/>
</dbReference>
<evidence type="ECO:0000256" key="2">
    <source>
        <dbReference type="ARBA" id="ARBA00004940"/>
    </source>
</evidence>
<evidence type="ECO:0000256" key="1">
    <source>
        <dbReference type="ARBA" id="ARBA00003850"/>
    </source>
</evidence>
<evidence type="ECO:0000256" key="3">
    <source>
        <dbReference type="ARBA" id="ARBA00010178"/>
    </source>
</evidence>
<feature type="binding site" evidence="12">
    <location>
        <position position="269"/>
    </location>
    <ligand>
        <name>Zn(2+)</name>
        <dbReference type="ChEBI" id="CHEBI:29105"/>
    </ligand>
</feature>
<name>A0ABU0EX58_9PSEU</name>
<evidence type="ECO:0000256" key="6">
    <source>
        <dbReference type="ARBA" id="ARBA00022723"/>
    </source>
</evidence>
<keyword evidence="6 12" id="KW-0479">Metal-binding</keyword>
<feature type="binding site" evidence="12">
    <location>
        <position position="428"/>
    </location>
    <ligand>
        <name>substrate</name>
    </ligand>
</feature>
<feature type="binding site" evidence="12">
    <location>
        <position position="221"/>
    </location>
    <ligand>
        <name>NAD(+)</name>
        <dbReference type="ChEBI" id="CHEBI:57540"/>
    </ligand>
</feature>
<dbReference type="RefSeq" id="WP_306993506.1">
    <property type="nucleotide sequence ID" value="NZ_JAUSUT010000001.1"/>
</dbReference>
<keyword evidence="8 12" id="KW-0560">Oxidoreductase</keyword>
<evidence type="ECO:0000256" key="12">
    <source>
        <dbReference type="HAMAP-Rule" id="MF_01024"/>
    </source>
</evidence>
<feature type="binding site" evidence="12">
    <location>
        <position position="369"/>
    </location>
    <ligand>
        <name>substrate</name>
    </ligand>
</feature>
<evidence type="ECO:0000256" key="11">
    <source>
        <dbReference type="ARBA" id="ARBA00049489"/>
    </source>
</evidence>
<comment type="caution">
    <text evidence="15">The sequence shown here is derived from an EMBL/GenBank/DDBJ whole genome shotgun (WGS) entry which is preliminary data.</text>
</comment>
<feature type="binding site" evidence="12">
    <location>
        <position position="423"/>
    </location>
    <ligand>
        <name>substrate</name>
    </ligand>
</feature>
<comment type="catalytic activity">
    <reaction evidence="11 12">
        <text>L-histidinol + 2 NAD(+) + H2O = L-histidine + 2 NADH + 3 H(+)</text>
        <dbReference type="Rhea" id="RHEA:20641"/>
        <dbReference type="ChEBI" id="CHEBI:15377"/>
        <dbReference type="ChEBI" id="CHEBI:15378"/>
        <dbReference type="ChEBI" id="CHEBI:57540"/>
        <dbReference type="ChEBI" id="CHEBI:57595"/>
        <dbReference type="ChEBI" id="CHEBI:57699"/>
        <dbReference type="ChEBI" id="CHEBI:57945"/>
        <dbReference type="EC" id="1.1.1.23"/>
    </reaction>
</comment>
<dbReference type="PANTHER" id="PTHR21256:SF2">
    <property type="entry name" value="HISTIDINE BIOSYNTHESIS TRIFUNCTIONAL PROTEIN"/>
    <property type="match status" value="1"/>
</dbReference>
<feature type="binding site" evidence="12">
    <location>
        <position position="266"/>
    </location>
    <ligand>
        <name>substrate</name>
    </ligand>
</feature>
<feature type="binding site" evidence="12">
    <location>
        <position position="129"/>
    </location>
    <ligand>
        <name>NAD(+)</name>
        <dbReference type="ChEBI" id="CHEBI:57540"/>
    </ligand>
</feature>
<dbReference type="InterPro" id="IPR012131">
    <property type="entry name" value="Hstdl_DH"/>
</dbReference>
<dbReference type="InterPro" id="IPR001692">
    <property type="entry name" value="Histidinol_DH_CS"/>
</dbReference>
<evidence type="ECO:0000256" key="10">
    <source>
        <dbReference type="ARBA" id="ARBA00023102"/>
    </source>
</evidence>
<protein>
    <recommendedName>
        <fullName evidence="5 12">Histidinol dehydrogenase</fullName>
        <shortName evidence="12">HDH</shortName>
        <ecNumber evidence="4 12">1.1.1.23</ecNumber>
    </recommendedName>
</protein>
<keyword evidence="12" id="KW-0028">Amino-acid biosynthesis</keyword>
<feature type="active site" description="Proton acceptor" evidence="12">
    <location>
        <position position="335"/>
    </location>
</feature>
<dbReference type="HAMAP" id="MF_01024">
    <property type="entry name" value="HisD"/>
    <property type="match status" value="1"/>
</dbReference>
<evidence type="ECO:0000256" key="8">
    <source>
        <dbReference type="ARBA" id="ARBA00023002"/>
    </source>
</evidence>
<dbReference type="Gene3D" id="3.40.50.1980">
    <property type="entry name" value="Nitrogenase molybdenum iron protein domain"/>
    <property type="match status" value="2"/>
</dbReference>
<evidence type="ECO:0000256" key="9">
    <source>
        <dbReference type="ARBA" id="ARBA00023027"/>
    </source>
</evidence>
<evidence type="ECO:0000313" key="16">
    <source>
        <dbReference type="Proteomes" id="UP001229651"/>
    </source>
</evidence>
<sequence>MLNRIDLRGRVPSATELRATLPRAEIDVDAALHQVRPVVEAVRERGVEAVLEYTERFDKVRPAGVRVPRAEIESALTTLDPAVRAALEESIDRARRVHADQRRTDVTTTVAEGGTVTERWVPVERVGLYAPGGLAVYPSSVVMNVVPAQVAGVGSLVLCSPPQAEFGGLPHPTILAAAALLGVDEVWAVGGAQAVALLAYGGTDTDGAELVPVDLVTGPGNIYLTAAKRLLRGLIGIDSEAGPTEIAILADETADPVHVAADLVSQAEHDPLAASVLVTTSEELADAVDKELAVRVAATKHAERIGEALRGKQSGTVLVSTVDEGLRVVDAYAAEHLEIQTADSRAVAARVRNAGAVFVGPYAPVSLGDYCAGSNHVLPTGGYARHSSGLSVQSFLRGIHVIDYSEEALREVAGKVVSLANAEDLPAHGEAVTARFPGGAA</sequence>
<dbReference type="EMBL" id="JAUSUT010000001">
    <property type="protein sequence ID" value="MDQ0379909.1"/>
    <property type="molecule type" value="Genomic_DNA"/>
</dbReference>
<feature type="binding site" evidence="12">
    <location>
        <position position="336"/>
    </location>
    <ligand>
        <name>substrate</name>
    </ligand>
</feature>
<feature type="binding site" evidence="12">
    <location>
        <position position="269"/>
    </location>
    <ligand>
        <name>substrate</name>
    </ligand>
</feature>
<evidence type="ECO:0000256" key="4">
    <source>
        <dbReference type="ARBA" id="ARBA00012965"/>
    </source>
</evidence>
<comment type="similarity">
    <text evidence="3 12 13 14">Belongs to the histidinol dehydrogenase family.</text>
</comment>
<evidence type="ECO:0000256" key="14">
    <source>
        <dbReference type="RuleBase" id="RU004175"/>
    </source>
</evidence>
<feature type="binding site" evidence="12">
    <location>
        <position position="428"/>
    </location>
    <ligand>
        <name>Zn(2+)</name>
        <dbReference type="ChEBI" id="CHEBI:29105"/>
    </ligand>
</feature>
<organism evidence="15 16">
    <name type="scientific">Amycolatopsis thermophila</name>
    <dbReference type="NCBI Taxonomy" id="206084"/>
    <lineage>
        <taxon>Bacteria</taxon>
        <taxon>Bacillati</taxon>
        <taxon>Actinomycetota</taxon>
        <taxon>Actinomycetes</taxon>
        <taxon>Pseudonocardiales</taxon>
        <taxon>Pseudonocardiaceae</taxon>
        <taxon>Amycolatopsis</taxon>
    </lineage>
</organism>
<dbReference type="InterPro" id="IPR016161">
    <property type="entry name" value="Ald_DH/histidinol_DH"/>
</dbReference>
<keyword evidence="10 12" id="KW-0368">Histidine biosynthesis</keyword>
<keyword evidence="16" id="KW-1185">Reference proteome</keyword>
<comment type="cofactor">
    <cofactor evidence="12">
        <name>Zn(2+)</name>
        <dbReference type="ChEBI" id="CHEBI:29105"/>
    </cofactor>
    <text evidence="12">Binds 1 zinc ion per subunit.</text>
</comment>
<evidence type="ECO:0000256" key="5">
    <source>
        <dbReference type="ARBA" id="ARBA00016531"/>
    </source>
</evidence>
<dbReference type="PRINTS" id="PR00083">
    <property type="entry name" value="HOLDHDRGNASE"/>
</dbReference>
<feature type="binding site" evidence="12">
    <location>
        <position position="266"/>
    </location>
    <ligand>
        <name>Zn(2+)</name>
        <dbReference type="ChEBI" id="CHEBI:29105"/>
    </ligand>
</feature>
<dbReference type="PIRSF" id="PIRSF000099">
    <property type="entry name" value="Histidinol_dh"/>
    <property type="match status" value="1"/>
</dbReference>
<dbReference type="PANTHER" id="PTHR21256">
    <property type="entry name" value="HISTIDINOL DEHYDROGENASE HDH"/>
    <property type="match status" value="1"/>
</dbReference>
<feature type="binding site" evidence="12">
    <location>
        <position position="193"/>
    </location>
    <ligand>
        <name>NAD(+)</name>
        <dbReference type="ChEBI" id="CHEBI:57540"/>
    </ligand>
</feature>
<dbReference type="PROSITE" id="PS00611">
    <property type="entry name" value="HISOL_DEHYDROGENASE"/>
    <property type="match status" value="1"/>
</dbReference>
<dbReference type="Pfam" id="PF00815">
    <property type="entry name" value="Histidinol_dh"/>
    <property type="match status" value="1"/>
</dbReference>
<dbReference type="SUPFAM" id="SSF53720">
    <property type="entry name" value="ALDH-like"/>
    <property type="match status" value="1"/>
</dbReference>
<dbReference type="InterPro" id="IPR022695">
    <property type="entry name" value="Histidinol_DH_monofunct"/>
</dbReference>
<feature type="active site" description="Proton acceptor" evidence="12">
    <location>
        <position position="336"/>
    </location>
</feature>
<reference evidence="15 16" key="1">
    <citation type="submission" date="2023-07" db="EMBL/GenBank/DDBJ databases">
        <title>Sequencing the genomes of 1000 actinobacteria strains.</title>
        <authorList>
            <person name="Klenk H.-P."/>
        </authorList>
    </citation>
    <scope>NUCLEOTIDE SEQUENCE [LARGE SCALE GENOMIC DNA]</scope>
    <source>
        <strain evidence="15 16">DSM 45805</strain>
    </source>
</reference>
<feature type="binding site" evidence="12">
    <location>
        <position position="244"/>
    </location>
    <ligand>
        <name>substrate</name>
    </ligand>
</feature>
<proteinExistence type="inferred from homology"/>
<dbReference type="GO" id="GO:0004399">
    <property type="term" value="F:histidinol dehydrogenase activity"/>
    <property type="evidence" value="ECO:0007669"/>
    <property type="project" value="UniProtKB-EC"/>
</dbReference>
<dbReference type="EC" id="1.1.1.23" evidence="4 12"/>
<accession>A0ABU0EX58</accession>
<dbReference type="NCBIfam" id="TIGR00069">
    <property type="entry name" value="hisD"/>
    <property type="match status" value="1"/>
</dbReference>
<keyword evidence="9 12" id="KW-0520">NAD</keyword>